<protein>
    <submittedName>
        <fullName evidence="2">Uncharacterized protein</fullName>
    </submittedName>
</protein>
<proteinExistence type="predicted"/>
<comment type="caution">
    <text evidence="2">The sequence shown here is derived from an EMBL/GenBank/DDBJ whole genome shotgun (WGS) entry which is preliminary data.</text>
</comment>
<keyword evidence="1" id="KW-0472">Membrane</keyword>
<accession>X6LDB8</accession>
<keyword evidence="1" id="KW-0812">Transmembrane</keyword>
<keyword evidence="1" id="KW-1133">Transmembrane helix</keyword>
<sequence>MELVLRTRFSLTTIIYFSKLTSLQYAVCIEHMKYEVIVEQGLWGGKKKETQDEGRNIREKQRHISALFKDVGKYMLVKRMLEFNTNLVGRLNGLSLWHSLDYVCDISKEANNLTKTTGNTDHVSHDALILKDIFPKYWTMTLFGYLIFLALLLVGESCTFWFAYDIHSLIAHSSIWKTESQGWDIFLCLAVSHALFAVLTTVVISLHFQNIVVQINQHCIWAHNAEKEILAYKLDDSYPRRLNFDFNEHLYLVNLETAFHRYFVVRYLHSICDDWMSQTILQFLCGSTREWLDETTQNEDASEQTHVTSKKFVAFHSTQNSISLNGIAIQPTYKQQFEFSGNKTEITRLIQAILEL</sequence>
<keyword evidence="3" id="KW-1185">Reference proteome</keyword>
<evidence type="ECO:0000256" key="1">
    <source>
        <dbReference type="SAM" id="Phobius"/>
    </source>
</evidence>
<reference evidence="2 3" key="1">
    <citation type="journal article" date="2013" name="Curr. Biol.">
        <title>The Genome of the Foraminiferan Reticulomyxa filosa.</title>
        <authorList>
            <person name="Glockner G."/>
            <person name="Hulsmann N."/>
            <person name="Schleicher M."/>
            <person name="Noegel A.A."/>
            <person name="Eichinger L."/>
            <person name="Gallinger C."/>
            <person name="Pawlowski J."/>
            <person name="Sierra R."/>
            <person name="Euteneuer U."/>
            <person name="Pillet L."/>
            <person name="Moustafa A."/>
            <person name="Platzer M."/>
            <person name="Groth M."/>
            <person name="Szafranski K."/>
            <person name="Schliwa M."/>
        </authorList>
    </citation>
    <scope>NUCLEOTIDE SEQUENCE [LARGE SCALE GENOMIC DNA]</scope>
</reference>
<gene>
    <name evidence="2" type="ORF">RFI_37485</name>
</gene>
<evidence type="ECO:0000313" key="2">
    <source>
        <dbReference type="EMBL" id="ETN99977.1"/>
    </source>
</evidence>
<dbReference type="AlphaFoldDB" id="X6LDB8"/>
<feature type="transmembrane region" description="Helical" evidence="1">
    <location>
        <begin position="142"/>
        <end position="164"/>
    </location>
</feature>
<dbReference type="EMBL" id="ASPP01042360">
    <property type="protein sequence ID" value="ETN99977.1"/>
    <property type="molecule type" value="Genomic_DNA"/>
</dbReference>
<evidence type="ECO:0000313" key="3">
    <source>
        <dbReference type="Proteomes" id="UP000023152"/>
    </source>
</evidence>
<organism evidence="2 3">
    <name type="scientific">Reticulomyxa filosa</name>
    <dbReference type="NCBI Taxonomy" id="46433"/>
    <lineage>
        <taxon>Eukaryota</taxon>
        <taxon>Sar</taxon>
        <taxon>Rhizaria</taxon>
        <taxon>Retaria</taxon>
        <taxon>Foraminifera</taxon>
        <taxon>Monothalamids</taxon>
        <taxon>Reticulomyxidae</taxon>
        <taxon>Reticulomyxa</taxon>
    </lineage>
</organism>
<feature type="transmembrane region" description="Helical" evidence="1">
    <location>
        <begin position="185"/>
        <end position="208"/>
    </location>
</feature>
<dbReference type="Proteomes" id="UP000023152">
    <property type="component" value="Unassembled WGS sequence"/>
</dbReference>
<name>X6LDB8_RETFI</name>